<feature type="transmembrane region" description="Helical" evidence="1">
    <location>
        <begin position="156"/>
        <end position="175"/>
    </location>
</feature>
<feature type="transmembrane region" description="Helical" evidence="1">
    <location>
        <begin position="12"/>
        <end position="36"/>
    </location>
</feature>
<dbReference type="RefSeq" id="WP_089678677.1">
    <property type="nucleotide sequence ID" value="NZ_FNFO01000001.1"/>
</dbReference>
<dbReference type="Pfam" id="PF03741">
    <property type="entry name" value="TerC"/>
    <property type="match status" value="1"/>
</dbReference>
<dbReference type="GO" id="GO:0005886">
    <property type="term" value="C:plasma membrane"/>
    <property type="evidence" value="ECO:0007669"/>
    <property type="project" value="TreeGrafter"/>
</dbReference>
<protein>
    <submittedName>
        <fullName evidence="2">Membrane protein TerC, possibly involved in tellurium resistance</fullName>
    </submittedName>
</protein>
<keyword evidence="3" id="KW-1185">Reference proteome</keyword>
<proteinExistence type="predicted"/>
<sequence length="263" mass="28929">MSHLFTTDALLSLLTLTLLEIVLGIDNIIFISILAGKLQRSQQKRARTLGLLGAMFSRIALLLSIAWLTRLRTDLFTLFGHGFSGRDLILLAGGLFLIAKSVSEIHGKLEGADESYDVTRKVRSLGMAIVQIMLIDLVFSFDSILTAVGLAQHVEIMIAAIVLSIGIMIGCAGAVSAFVDRHPTVKMLALSFLIMIGFLLTLEAFAVEVEKSYVYVAMAFALGVELLNMRLRKKSADHVALHETPHLPDSRHTFREEEVPLDR</sequence>
<dbReference type="OrthoDB" id="9805314at2"/>
<feature type="transmembrane region" description="Helical" evidence="1">
    <location>
        <begin position="213"/>
        <end position="231"/>
    </location>
</feature>
<evidence type="ECO:0000256" key="1">
    <source>
        <dbReference type="SAM" id="Phobius"/>
    </source>
</evidence>
<dbReference type="AlphaFoldDB" id="A0A1G8Y3C1"/>
<dbReference type="Proteomes" id="UP000198510">
    <property type="component" value="Unassembled WGS sequence"/>
</dbReference>
<dbReference type="InterPro" id="IPR005496">
    <property type="entry name" value="Integral_membrane_TerC"/>
</dbReference>
<keyword evidence="1" id="KW-0812">Transmembrane</keyword>
<dbReference type="PANTHER" id="PTHR30060">
    <property type="entry name" value="INNER MEMBRANE PROTEIN"/>
    <property type="match status" value="1"/>
</dbReference>
<evidence type="ECO:0000313" key="3">
    <source>
        <dbReference type="Proteomes" id="UP000198510"/>
    </source>
</evidence>
<feature type="transmembrane region" description="Helical" evidence="1">
    <location>
        <begin position="48"/>
        <end position="68"/>
    </location>
</feature>
<evidence type="ECO:0000313" key="2">
    <source>
        <dbReference type="EMBL" id="SDJ97338.1"/>
    </source>
</evidence>
<keyword evidence="1" id="KW-0472">Membrane</keyword>
<reference evidence="2 3" key="1">
    <citation type="submission" date="2016-10" db="EMBL/GenBank/DDBJ databases">
        <authorList>
            <person name="de Groot N.N."/>
        </authorList>
    </citation>
    <scope>NUCLEOTIDE SEQUENCE [LARGE SCALE GENOMIC DNA]</scope>
    <source>
        <strain evidence="2 3">DSM 25186</strain>
    </source>
</reference>
<dbReference type="STRING" id="1075417.SAMN05421823_101558"/>
<name>A0A1G8Y3C1_9BACT</name>
<accession>A0A1G8Y3C1</accession>
<feature type="transmembrane region" description="Helical" evidence="1">
    <location>
        <begin position="88"/>
        <end position="107"/>
    </location>
</feature>
<organism evidence="2 3">
    <name type="scientific">Catalinimonas alkaloidigena</name>
    <dbReference type="NCBI Taxonomy" id="1075417"/>
    <lineage>
        <taxon>Bacteria</taxon>
        <taxon>Pseudomonadati</taxon>
        <taxon>Bacteroidota</taxon>
        <taxon>Cytophagia</taxon>
        <taxon>Cytophagales</taxon>
        <taxon>Catalimonadaceae</taxon>
        <taxon>Catalinimonas</taxon>
    </lineage>
</organism>
<dbReference type="PANTHER" id="PTHR30060:SF0">
    <property type="entry name" value="COILED-COIL PROTEIN (DUF2040)-RELATED"/>
    <property type="match status" value="1"/>
</dbReference>
<keyword evidence="1" id="KW-1133">Transmembrane helix</keyword>
<dbReference type="EMBL" id="FNFO01000001">
    <property type="protein sequence ID" value="SDJ97338.1"/>
    <property type="molecule type" value="Genomic_DNA"/>
</dbReference>
<feature type="transmembrane region" description="Helical" evidence="1">
    <location>
        <begin position="128"/>
        <end position="150"/>
    </location>
</feature>
<gene>
    <name evidence="2" type="ORF">SAMN05421823_101558</name>
</gene>
<feature type="transmembrane region" description="Helical" evidence="1">
    <location>
        <begin position="187"/>
        <end position="207"/>
    </location>
</feature>